<gene>
    <name evidence="4" type="ORF">CEQ21_03910</name>
</gene>
<dbReference type="AlphaFoldDB" id="A0A553SSW4"/>
<dbReference type="PANTHER" id="PTHR45953:SF1">
    <property type="entry name" value="IDURONATE 2-SULFATASE"/>
    <property type="match status" value="1"/>
</dbReference>
<evidence type="ECO:0000256" key="1">
    <source>
        <dbReference type="ARBA" id="ARBA00022723"/>
    </source>
</evidence>
<dbReference type="GO" id="GO:0008484">
    <property type="term" value="F:sulfuric ester hydrolase activity"/>
    <property type="evidence" value="ECO:0007669"/>
    <property type="project" value="TreeGrafter"/>
</dbReference>
<dbReference type="EMBL" id="RIBP01000001">
    <property type="protein sequence ID" value="TRZ40093.1"/>
    <property type="molecule type" value="Genomic_DNA"/>
</dbReference>
<dbReference type="SUPFAM" id="SSF53649">
    <property type="entry name" value="Alkaline phosphatase-like"/>
    <property type="match status" value="1"/>
</dbReference>
<accession>A0A553SSW4</accession>
<dbReference type="Pfam" id="PF00884">
    <property type="entry name" value="Sulfatase"/>
    <property type="match status" value="1"/>
</dbReference>
<dbReference type="InterPro" id="IPR017850">
    <property type="entry name" value="Alkaline_phosphatase_core_sf"/>
</dbReference>
<keyword evidence="2" id="KW-0378">Hydrolase</keyword>
<sequence length="592" mass="68949">MRAIMVMFDTLNRHMLPNYGCDWIHAPNFKKLGEKTVVFDQSYAGSLPCMPARRELHTGRYNFLHRSWGPIEPFDNSMPEILKKNGVYTHLVTDHQHYWEDGGATYHTRYNSFELVRGQEGDPWKGHVKDPDYPETETAKSLASSNMYRQDLVNRTYFEEEQNHPQTSTFNLGMEFIEKNKEEDNWFLQLETFDPHEPFFSYSHYKELYPHEYSGKHFDWPPYYFVQESKEVVSHGKYEYAALLSMCDHYLGQVIDLMDKNDMWKDTMLIVNTDHGYLLGEHGWWSKSVMPVYEEIAHTPLFVWDPRVGVTGERRQSIVQTVDIAPTLLDFFGVSLPENMDGQPLRQTIQADVPIRETALFGYHGGHVNITDGNYVYMRAPVAPKNEPLYEYTLMPTHMRQPFAPEELQNIEIQQPFSFTKCCQTMKIKAGAGFVNAFQFGSKLFDVHNDPHQNEELENIEVELKLIEKMAAQMRKNDAPPEQFARLGIPEDGRMTVEELQKQKEEIRKKEQITVLPNHPWERAAQNQLRALLNITPEEQRAELLNQFEEFVLKSAQDGVSTETVHEFIETAYEKEQKAKAQYFTGLAGRTS</sequence>
<dbReference type="GO" id="GO:0046872">
    <property type="term" value="F:metal ion binding"/>
    <property type="evidence" value="ECO:0007669"/>
    <property type="project" value="UniProtKB-KW"/>
</dbReference>
<keyword evidence="1" id="KW-0479">Metal-binding</keyword>
<name>A0A553SSW4_NIACI</name>
<dbReference type="Proteomes" id="UP000319837">
    <property type="component" value="Unassembled WGS sequence"/>
</dbReference>
<dbReference type="GO" id="GO:0005737">
    <property type="term" value="C:cytoplasm"/>
    <property type="evidence" value="ECO:0007669"/>
    <property type="project" value="TreeGrafter"/>
</dbReference>
<organism evidence="4 5">
    <name type="scientific">Niallia circulans</name>
    <name type="common">Bacillus circulans</name>
    <dbReference type="NCBI Taxonomy" id="1397"/>
    <lineage>
        <taxon>Bacteria</taxon>
        <taxon>Bacillati</taxon>
        <taxon>Bacillota</taxon>
        <taxon>Bacilli</taxon>
        <taxon>Bacillales</taxon>
        <taxon>Bacillaceae</taxon>
        <taxon>Niallia</taxon>
    </lineage>
</organism>
<evidence type="ECO:0000313" key="5">
    <source>
        <dbReference type="Proteomes" id="UP000319837"/>
    </source>
</evidence>
<dbReference type="Gene3D" id="3.40.720.10">
    <property type="entry name" value="Alkaline Phosphatase, subunit A"/>
    <property type="match status" value="1"/>
</dbReference>
<dbReference type="PANTHER" id="PTHR45953">
    <property type="entry name" value="IDURONATE 2-SULFATASE"/>
    <property type="match status" value="1"/>
</dbReference>
<dbReference type="RefSeq" id="WP_185763502.1">
    <property type="nucleotide sequence ID" value="NZ_RIBP01000001.1"/>
</dbReference>
<proteinExistence type="predicted"/>
<comment type="caution">
    <text evidence="4">The sequence shown here is derived from an EMBL/GenBank/DDBJ whole genome shotgun (WGS) entry which is preliminary data.</text>
</comment>
<evidence type="ECO:0000256" key="2">
    <source>
        <dbReference type="ARBA" id="ARBA00022801"/>
    </source>
</evidence>
<protein>
    <submittedName>
        <fullName evidence="4">Sulfatase</fullName>
    </submittedName>
</protein>
<evidence type="ECO:0000313" key="4">
    <source>
        <dbReference type="EMBL" id="TRZ40093.1"/>
    </source>
</evidence>
<evidence type="ECO:0000259" key="3">
    <source>
        <dbReference type="Pfam" id="PF00884"/>
    </source>
</evidence>
<feature type="domain" description="Sulfatase N-terminal" evidence="3">
    <location>
        <begin position="4"/>
        <end position="334"/>
    </location>
</feature>
<dbReference type="CDD" id="cd16148">
    <property type="entry name" value="sulfatase_like"/>
    <property type="match status" value="1"/>
</dbReference>
<reference evidence="5" key="1">
    <citation type="submission" date="2018-10" db="EMBL/GenBank/DDBJ databases">
        <title>FDA dAtabase for Regulatory Grade micrObial Sequences (FDA-ARGOS): Supporting development and validation of Infectious Disease Dx tests.</title>
        <authorList>
            <person name="Minogue T."/>
            <person name="Wolcott M."/>
            <person name="Wasieloski L."/>
            <person name="Aguilar W."/>
            <person name="Moore D."/>
            <person name="Tallon L."/>
            <person name="Sadzewicz L."/>
            <person name="Sengamalay N."/>
            <person name="Ott S."/>
            <person name="Godinez A."/>
            <person name="Nagaraj S."/>
            <person name="Vavikolanu K."/>
            <person name="Vyas G."/>
            <person name="Nadendla S."/>
            <person name="George J."/>
            <person name="Sichtig H."/>
        </authorList>
    </citation>
    <scope>NUCLEOTIDE SEQUENCE [LARGE SCALE GENOMIC DNA]</scope>
    <source>
        <strain evidence="5">FDAARGOS_343</strain>
    </source>
</reference>
<dbReference type="InterPro" id="IPR000917">
    <property type="entry name" value="Sulfatase_N"/>
</dbReference>